<gene>
    <name evidence="6" type="ORF">COLSTE_01053</name>
</gene>
<evidence type="ECO:0000256" key="2">
    <source>
        <dbReference type="ARBA" id="ARBA00009840"/>
    </source>
</evidence>
<comment type="similarity">
    <text evidence="2">Belongs to the RmuC family.</text>
</comment>
<accession>B6GAF4</accession>
<dbReference type="GO" id="GO:0006310">
    <property type="term" value="P:DNA recombination"/>
    <property type="evidence" value="ECO:0007669"/>
    <property type="project" value="UniProtKB-KW"/>
</dbReference>
<keyword evidence="3" id="KW-0175">Coiled coil</keyword>
<sequence>MGEFGRWIVLRVRAKGGRMEFEMISVVASVVAAVLAGCAVVLSVRARKERAAREEEVARTAEEASRAREALGAANAALSQLSVTLHAVLNQASSLSIIEQQHFEATQRSFDQTAAKVDDVRREVSQQLDLNRDSVEQRLDKVRETVDAQLGAIRGDSERKLEAIRVTVDEKLAATLNDRLGASFKQVSDQLEAVYRGLGDMQSIAAGVGDLKRVLSNVKTRGILGEVQLGAILADILTPDQYAENVATKPGSSERVEFAVKLPVEAGEPVWLPIDSKFPGDTYERLRDAMDAGDAEGIAAARRALEQVIKLEAKDISSKYLSVPETTNFGIMFLPFEGLYAEVVDRPGLIECLQRDYQVNVAGPSTMAVILNSLQMSYQTFAFQRRADEIQKVLSAVKAEFPKYQAELRRALKQIETAGKTVDGIINTRTNVIERKLKSVTALEDEVQAAELLGIEDLESE</sequence>
<dbReference type="Pfam" id="PF02646">
    <property type="entry name" value="RmuC"/>
    <property type="match status" value="1"/>
</dbReference>
<feature type="transmembrane region" description="Helical" evidence="5">
    <location>
        <begin position="21"/>
        <end position="44"/>
    </location>
</feature>
<organism evidence="6 7">
    <name type="scientific">Collinsella stercoris DSM 13279</name>
    <dbReference type="NCBI Taxonomy" id="445975"/>
    <lineage>
        <taxon>Bacteria</taxon>
        <taxon>Bacillati</taxon>
        <taxon>Actinomycetota</taxon>
        <taxon>Coriobacteriia</taxon>
        <taxon>Coriobacteriales</taxon>
        <taxon>Coriobacteriaceae</taxon>
        <taxon>Collinsella</taxon>
    </lineage>
</organism>
<dbReference type="PANTHER" id="PTHR30563">
    <property type="entry name" value="DNA RECOMBINATION PROTEIN RMUC"/>
    <property type="match status" value="1"/>
</dbReference>
<evidence type="ECO:0000313" key="6">
    <source>
        <dbReference type="EMBL" id="EEA90768.1"/>
    </source>
</evidence>
<reference evidence="6 7" key="1">
    <citation type="submission" date="2008-10" db="EMBL/GenBank/DDBJ databases">
        <title>Draft genome sequence of Collinsella stercoris (DSM 13279).</title>
        <authorList>
            <person name="Sudarsanam P."/>
            <person name="Ley R."/>
            <person name="Guruge J."/>
            <person name="Turnbaugh P.J."/>
            <person name="Mahowald M."/>
            <person name="Liep D."/>
            <person name="Gordon J."/>
        </authorList>
    </citation>
    <scope>NUCLEOTIDE SEQUENCE [LARGE SCALE GENOMIC DNA]</scope>
    <source>
        <strain evidence="6 7">DSM 13279</strain>
    </source>
</reference>
<dbReference type="EMBL" id="ABXJ01000059">
    <property type="protein sequence ID" value="EEA90768.1"/>
    <property type="molecule type" value="Genomic_DNA"/>
</dbReference>
<dbReference type="InterPro" id="IPR003798">
    <property type="entry name" value="DNA_recombination_RmuC"/>
</dbReference>
<keyword evidence="5" id="KW-1133">Transmembrane helix</keyword>
<keyword evidence="5" id="KW-0472">Membrane</keyword>
<keyword evidence="5" id="KW-0812">Transmembrane</keyword>
<protein>
    <submittedName>
        <fullName evidence="6">RmuC domain protein</fullName>
    </submittedName>
</protein>
<comment type="caution">
    <text evidence="6">The sequence shown here is derived from an EMBL/GenBank/DDBJ whole genome shotgun (WGS) entry which is preliminary data.</text>
</comment>
<dbReference type="HOGENOM" id="CLU_020365_1_1_11"/>
<dbReference type="AlphaFoldDB" id="B6GAF4"/>
<evidence type="ECO:0000256" key="5">
    <source>
        <dbReference type="SAM" id="Phobius"/>
    </source>
</evidence>
<evidence type="ECO:0000256" key="1">
    <source>
        <dbReference type="ARBA" id="ARBA00003416"/>
    </source>
</evidence>
<name>B6GAF4_9ACTN</name>
<dbReference type="eggNOG" id="COG1322">
    <property type="taxonomic scope" value="Bacteria"/>
</dbReference>
<evidence type="ECO:0000256" key="3">
    <source>
        <dbReference type="ARBA" id="ARBA00023054"/>
    </source>
</evidence>
<evidence type="ECO:0000256" key="4">
    <source>
        <dbReference type="ARBA" id="ARBA00023172"/>
    </source>
</evidence>
<evidence type="ECO:0000313" key="7">
    <source>
        <dbReference type="Proteomes" id="UP000003560"/>
    </source>
</evidence>
<keyword evidence="4" id="KW-0233">DNA recombination</keyword>
<dbReference type="STRING" id="445975.COLSTE_01053"/>
<keyword evidence="7" id="KW-1185">Reference proteome</keyword>
<comment type="function">
    <text evidence="1">Involved in DNA recombination.</text>
</comment>
<dbReference type="Proteomes" id="UP000003560">
    <property type="component" value="Unassembled WGS sequence"/>
</dbReference>
<reference evidence="6 7" key="2">
    <citation type="submission" date="2008-10" db="EMBL/GenBank/DDBJ databases">
        <authorList>
            <person name="Fulton L."/>
            <person name="Clifton S."/>
            <person name="Fulton B."/>
            <person name="Xu J."/>
            <person name="Minx P."/>
            <person name="Pepin K.H."/>
            <person name="Johnson M."/>
            <person name="Thiruvilangam P."/>
            <person name="Bhonagiri V."/>
            <person name="Nash W.E."/>
            <person name="Mardis E.R."/>
            <person name="Wilson R.K."/>
        </authorList>
    </citation>
    <scope>NUCLEOTIDE SEQUENCE [LARGE SCALE GENOMIC DNA]</scope>
    <source>
        <strain evidence="6 7">DSM 13279</strain>
    </source>
</reference>
<proteinExistence type="inferred from homology"/>
<dbReference type="PANTHER" id="PTHR30563:SF0">
    <property type="entry name" value="DNA RECOMBINATION PROTEIN RMUC"/>
    <property type="match status" value="1"/>
</dbReference>